<keyword evidence="7" id="KW-1185">Reference proteome</keyword>
<name>A0A7W3FJS5_9GAMM</name>
<keyword evidence="2 6" id="KW-0489">Methyltransferase</keyword>
<dbReference type="RefSeq" id="WP_182337945.1">
    <property type="nucleotide sequence ID" value="NZ_JACGXS010000001.1"/>
</dbReference>
<protein>
    <recommendedName>
        <fullName evidence="1">site-specific DNA-methyltransferase (adenine-specific)</fullName>
        <ecNumber evidence="1">2.1.1.72</ecNumber>
    </recommendedName>
</protein>
<dbReference type="Proteomes" id="UP000547058">
    <property type="component" value="Unassembled WGS sequence"/>
</dbReference>
<dbReference type="EC" id="2.1.1.72" evidence="1"/>
<dbReference type="Pfam" id="PF02086">
    <property type="entry name" value="MethyltransfD12"/>
    <property type="match status" value="1"/>
</dbReference>
<keyword evidence="4" id="KW-0949">S-adenosyl-L-methionine</keyword>
<dbReference type="AlphaFoldDB" id="A0A7W3FJS5"/>
<dbReference type="GO" id="GO:0032259">
    <property type="term" value="P:methylation"/>
    <property type="evidence" value="ECO:0007669"/>
    <property type="project" value="UniProtKB-KW"/>
</dbReference>
<dbReference type="GO" id="GO:0009307">
    <property type="term" value="P:DNA restriction-modification system"/>
    <property type="evidence" value="ECO:0007669"/>
    <property type="project" value="InterPro"/>
</dbReference>
<organism evidence="6 7">
    <name type="scientific">Stenotrophomonas tumulicola</name>
    <dbReference type="NCBI Taxonomy" id="1685415"/>
    <lineage>
        <taxon>Bacteria</taxon>
        <taxon>Pseudomonadati</taxon>
        <taxon>Pseudomonadota</taxon>
        <taxon>Gammaproteobacteria</taxon>
        <taxon>Lysobacterales</taxon>
        <taxon>Lysobacteraceae</taxon>
        <taxon>Stenotrophomonas</taxon>
    </lineage>
</organism>
<evidence type="ECO:0000256" key="3">
    <source>
        <dbReference type="ARBA" id="ARBA00022679"/>
    </source>
</evidence>
<dbReference type="GO" id="GO:0009007">
    <property type="term" value="F:site-specific DNA-methyltransferase (adenine-specific) activity"/>
    <property type="evidence" value="ECO:0007669"/>
    <property type="project" value="UniProtKB-EC"/>
</dbReference>
<reference evidence="6 7" key="1">
    <citation type="submission" date="2020-08" db="EMBL/GenBank/DDBJ databases">
        <title>Stenotrophomonas tumulicola JCM 30961.</title>
        <authorList>
            <person name="Deng Y."/>
        </authorList>
    </citation>
    <scope>NUCLEOTIDE SEQUENCE [LARGE SCALE GENOMIC DNA]</scope>
    <source>
        <strain evidence="6 7">JCM 30961</strain>
    </source>
</reference>
<keyword evidence="3" id="KW-0808">Transferase</keyword>
<dbReference type="InterPro" id="IPR029063">
    <property type="entry name" value="SAM-dependent_MTases_sf"/>
</dbReference>
<evidence type="ECO:0000313" key="7">
    <source>
        <dbReference type="Proteomes" id="UP000547058"/>
    </source>
</evidence>
<proteinExistence type="predicted"/>
<evidence type="ECO:0000313" key="6">
    <source>
        <dbReference type="EMBL" id="MBA8680785.1"/>
    </source>
</evidence>
<dbReference type="InterPro" id="IPR012327">
    <property type="entry name" value="MeTrfase_D12"/>
</dbReference>
<dbReference type="InterPro" id="IPR002052">
    <property type="entry name" value="DNA_methylase_N6_adenine_CS"/>
</dbReference>
<gene>
    <name evidence="6" type="ORF">H4O11_03060</name>
</gene>
<dbReference type="PROSITE" id="PS00092">
    <property type="entry name" value="N6_MTASE"/>
    <property type="match status" value="1"/>
</dbReference>
<evidence type="ECO:0000256" key="4">
    <source>
        <dbReference type="ARBA" id="ARBA00022691"/>
    </source>
</evidence>
<comment type="catalytic activity">
    <reaction evidence="5">
        <text>a 2'-deoxyadenosine in DNA + S-adenosyl-L-methionine = an N(6)-methyl-2'-deoxyadenosine in DNA + S-adenosyl-L-homocysteine + H(+)</text>
        <dbReference type="Rhea" id="RHEA:15197"/>
        <dbReference type="Rhea" id="RHEA-COMP:12418"/>
        <dbReference type="Rhea" id="RHEA-COMP:12419"/>
        <dbReference type="ChEBI" id="CHEBI:15378"/>
        <dbReference type="ChEBI" id="CHEBI:57856"/>
        <dbReference type="ChEBI" id="CHEBI:59789"/>
        <dbReference type="ChEBI" id="CHEBI:90615"/>
        <dbReference type="ChEBI" id="CHEBI:90616"/>
        <dbReference type="EC" id="2.1.1.72"/>
    </reaction>
</comment>
<dbReference type="GO" id="GO:0003676">
    <property type="term" value="F:nucleic acid binding"/>
    <property type="evidence" value="ECO:0007669"/>
    <property type="project" value="InterPro"/>
</dbReference>
<evidence type="ECO:0000256" key="2">
    <source>
        <dbReference type="ARBA" id="ARBA00022603"/>
    </source>
</evidence>
<dbReference type="SUPFAM" id="SSF53335">
    <property type="entry name" value="S-adenosyl-L-methionine-dependent methyltransferases"/>
    <property type="match status" value="1"/>
</dbReference>
<accession>A0A7W3FJS5</accession>
<evidence type="ECO:0000256" key="5">
    <source>
        <dbReference type="ARBA" id="ARBA00047942"/>
    </source>
</evidence>
<sequence>MVPQEDAEHEAFLRSQLITYIGNKRALLPFIEAGIVHAKACLGKPRIDFLDLFSGSGVVARLARRHAQALHCNDLELYSYVGNRCHQANAGDVDHAALGGELKRVRDAVQAGLAPGFLCELYAAGNDDNIQPGERVFYTRRNAMFLDTFCQVLANSPAALQPFLLAPVLAQASMHTNTSGVFKGFHKNREGIGQFGGTARNALSRILRPIEVQAPVLSRFACEVHLHRRDANALVRELDPVDVAYFDPPYNEHPYGSNYFMLNLLCDYRRPQQVSRVSGIPVDWNRSAYNKAREAEAALFDAVAAVRASFVLISYNSEGFISHERFLAGLEGLGAVSVMDTRYNTFRGSRNLAARDTHVTEFLYLVDKR</sequence>
<comment type="caution">
    <text evidence="6">The sequence shown here is derived from an EMBL/GenBank/DDBJ whole genome shotgun (WGS) entry which is preliminary data.</text>
</comment>
<evidence type="ECO:0000256" key="1">
    <source>
        <dbReference type="ARBA" id="ARBA00011900"/>
    </source>
</evidence>
<dbReference type="EMBL" id="JACGXS010000001">
    <property type="protein sequence ID" value="MBA8680785.1"/>
    <property type="molecule type" value="Genomic_DNA"/>
</dbReference>